<feature type="transmembrane region" description="Helical" evidence="2">
    <location>
        <begin position="269"/>
        <end position="289"/>
    </location>
</feature>
<feature type="transmembrane region" description="Helical" evidence="2">
    <location>
        <begin position="106"/>
        <end position="124"/>
    </location>
</feature>
<feature type="transmembrane region" description="Helical" evidence="2">
    <location>
        <begin position="301"/>
        <end position="324"/>
    </location>
</feature>
<sequence length="675" mass="72467">METQLSEPRTRSGVPASNRPPGQESPGGRRWEFLAGALLASWLVPFAFDALNLDIVLVPVFVLAIGSVMRTGGGLLDRLVIATLVLCGGVLALGLVMSLWPWGLAPVPTSGVILSTVSLVAWVGRRRPRLPLRFRTSDLMIVGTVAVVWHYIHHPLVGRSLQDRLPFVLSVEDRFIHFSIFDAVHQLGGYPFMDQPAGKLLLKTPTEAVYPQGSHFLLAWFDIFVRSATDLGDSVAAYNRYYLYVLASFSILCGLIVWGARWIGGPRLTGWRTAVVCTAVAGITVASPLAGMIRVGFDSQIGGLIFLTAAIPLIVRPAMGWGAYATVSAAALVTVAYTYNILAAFIGMALVVGALVYRKRQSRRRWWIYAVQVLGGAVAVIPSLMSVLADFDVESQAQARGMYLPFDRSMLVGLAALVVVVVLMPGNRRTGTSQALLLTVAGGALILGVFGAWQMHTIGNLSYYFEKLAVGGLVISILGIGAAGTLLRRFGPAAKPFRRGWWTEAVASVAALAAGLSLFGGVQWGVPSVAAGPTAFQSSELVAWSRGKGGDLGPVAKTLINRDMKRVQAPTPVIALYSNSGYMNWRVSFFAVTLTNKSGVSAFYDDLLKVDIGAAPVEKQQWDNSFAALKGVVERVPDKEVVLLVADLPTAQRLRHDLASVTNKKVTVLDAPFPG</sequence>
<comment type="caution">
    <text evidence="3">The sequence shown here is derived from an EMBL/GenBank/DDBJ whole genome shotgun (WGS) entry which is preliminary data.</text>
</comment>
<feature type="region of interest" description="Disordered" evidence="1">
    <location>
        <begin position="1"/>
        <end position="27"/>
    </location>
</feature>
<dbReference type="Proteomes" id="UP000617734">
    <property type="component" value="Unassembled WGS sequence"/>
</dbReference>
<keyword evidence="2" id="KW-0472">Membrane</keyword>
<dbReference type="EMBL" id="BNBO01000010">
    <property type="protein sequence ID" value="GHH68364.1"/>
    <property type="molecule type" value="Genomic_DNA"/>
</dbReference>
<keyword evidence="4" id="KW-1185">Reference proteome</keyword>
<keyword evidence="2" id="KW-0812">Transmembrane</keyword>
<feature type="transmembrane region" description="Helical" evidence="2">
    <location>
        <begin position="366"/>
        <end position="389"/>
    </location>
</feature>
<feature type="transmembrane region" description="Helical" evidence="2">
    <location>
        <begin position="435"/>
        <end position="456"/>
    </location>
</feature>
<reference evidence="3" key="1">
    <citation type="journal article" date="2014" name="Int. J. Syst. Evol. Microbiol.">
        <title>Complete genome sequence of Corynebacterium casei LMG S-19264T (=DSM 44701T), isolated from a smear-ripened cheese.</title>
        <authorList>
            <consortium name="US DOE Joint Genome Institute (JGI-PGF)"/>
            <person name="Walter F."/>
            <person name="Albersmeier A."/>
            <person name="Kalinowski J."/>
            <person name="Ruckert C."/>
        </authorList>
    </citation>
    <scope>NUCLEOTIDE SEQUENCE</scope>
    <source>
        <strain evidence="3">JCM 4646</strain>
    </source>
</reference>
<evidence type="ECO:0000313" key="3">
    <source>
        <dbReference type="EMBL" id="GHH68364.1"/>
    </source>
</evidence>
<feature type="transmembrane region" description="Helical" evidence="2">
    <location>
        <begin position="409"/>
        <end position="426"/>
    </location>
</feature>
<feature type="transmembrane region" description="Helical" evidence="2">
    <location>
        <begin position="241"/>
        <end position="263"/>
    </location>
</feature>
<feature type="transmembrane region" description="Helical" evidence="2">
    <location>
        <begin position="468"/>
        <end position="488"/>
    </location>
</feature>
<feature type="transmembrane region" description="Helical" evidence="2">
    <location>
        <begin position="336"/>
        <end position="357"/>
    </location>
</feature>
<gene>
    <name evidence="3" type="ORF">GCM10018781_25040</name>
</gene>
<feature type="transmembrane region" description="Helical" evidence="2">
    <location>
        <begin position="500"/>
        <end position="526"/>
    </location>
</feature>
<keyword evidence="2" id="KW-1133">Transmembrane helix</keyword>
<feature type="transmembrane region" description="Helical" evidence="2">
    <location>
        <begin position="42"/>
        <end position="67"/>
    </location>
</feature>
<evidence type="ECO:0000256" key="2">
    <source>
        <dbReference type="SAM" id="Phobius"/>
    </source>
</evidence>
<organism evidence="3 4">
    <name type="scientific">Kitasatospora indigofera</name>
    <dbReference type="NCBI Taxonomy" id="67307"/>
    <lineage>
        <taxon>Bacteria</taxon>
        <taxon>Bacillati</taxon>
        <taxon>Actinomycetota</taxon>
        <taxon>Actinomycetes</taxon>
        <taxon>Kitasatosporales</taxon>
        <taxon>Streptomycetaceae</taxon>
        <taxon>Kitasatospora</taxon>
    </lineage>
</organism>
<name>A0A919FM10_9ACTN</name>
<reference evidence="3" key="2">
    <citation type="submission" date="2020-09" db="EMBL/GenBank/DDBJ databases">
        <authorList>
            <person name="Sun Q."/>
            <person name="Ohkuma M."/>
        </authorList>
    </citation>
    <scope>NUCLEOTIDE SEQUENCE</scope>
    <source>
        <strain evidence="3">JCM 4646</strain>
    </source>
</reference>
<evidence type="ECO:0000256" key="1">
    <source>
        <dbReference type="SAM" id="MobiDB-lite"/>
    </source>
</evidence>
<proteinExistence type="predicted"/>
<dbReference type="AlphaFoldDB" id="A0A919FM10"/>
<feature type="transmembrane region" description="Helical" evidence="2">
    <location>
        <begin position="79"/>
        <end position="100"/>
    </location>
</feature>
<accession>A0A919FM10</accession>
<evidence type="ECO:0000313" key="4">
    <source>
        <dbReference type="Proteomes" id="UP000617734"/>
    </source>
</evidence>
<protein>
    <submittedName>
        <fullName evidence="3">Uncharacterized protein</fullName>
    </submittedName>
</protein>